<evidence type="ECO:0000256" key="1">
    <source>
        <dbReference type="SAM" id="MobiDB-lite"/>
    </source>
</evidence>
<comment type="caution">
    <text evidence="2">The sequence shown here is derived from an EMBL/GenBank/DDBJ whole genome shotgun (WGS) entry which is preliminary data.</text>
</comment>
<feature type="compositionally biased region" description="Polar residues" evidence="1">
    <location>
        <begin position="1"/>
        <end position="12"/>
    </location>
</feature>
<dbReference type="Proteomes" id="UP000018719">
    <property type="component" value="Unassembled WGS sequence"/>
</dbReference>
<sequence length="74" mass="8520">MESRIRTSQSSECPADHLPKGKNSGTTPKTSINILIYMDSFPGASRTYRINLPKRGSFLPENRQINEWQRIKLR</sequence>
<evidence type="ECO:0000313" key="3">
    <source>
        <dbReference type="Proteomes" id="UP000018719"/>
    </source>
</evidence>
<feature type="region of interest" description="Disordered" evidence="1">
    <location>
        <begin position="1"/>
        <end position="29"/>
    </location>
</feature>
<dbReference type="AlphaFoldDB" id="V6HGV5"/>
<gene>
    <name evidence="2" type="ORF">LEP1GSC047_0980</name>
</gene>
<evidence type="ECO:0000313" key="2">
    <source>
        <dbReference type="EMBL" id="EQA34960.1"/>
    </source>
</evidence>
<protein>
    <submittedName>
        <fullName evidence="2">Uncharacterized protein</fullName>
    </submittedName>
</protein>
<name>V6HGV5_9LEPT</name>
<reference evidence="2 3" key="1">
    <citation type="submission" date="2013-05" db="EMBL/GenBank/DDBJ databases">
        <authorList>
            <person name="Harkins D.M."/>
            <person name="Durkin A.S."/>
            <person name="Brinkac L.M."/>
            <person name="Haft D.H."/>
            <person name="Selengut J.D."/>
            <person name="Sanka R."/>
            <person name="DePew J."/>
            <person name="Purushe J."/>
            <person name="Hartskeerl R.A."/>
            <person name="Ahmed A."/>
            <person name="van der Linden H."/>
            <person name="Goris M.G.A."/>
            <person name="Vinetz J.M."/>
            <person name="Sutton G.G."/>
            <person name="Nierman W.C."/>
            <person name="Fouts D.E."/>
        </authorList>
    </citation>
    <scope>NUCLEOTIDE SEQUENCE [LARGE SCALE GENOMIC DNA]</scope>
    <source>
        <strain evidence="2 3">10</strain>
    </source>
</reference>
<proteinExistence type="predicted"/>
<dbReference type="STRING" id="1049790.LEP1GSC047_0980"/>
<organism evidence="2 3">
    <name type="scientific">Leptospira inadai serovar Lyme str. 10</name>
    <dbReference type="NCBI Taxonomy" id="1049790"/>
    <lineage>
        <taxon>Bacteria</taxon>
        <taxon>Pseudomonadati</taxon>
        <taxon>Spirochaetota</taxon>
        <taxon>Spirochaetia</taxon>
        <taxon>Leptospirales</taxon>
        <taxon>Leptospiraceae</taxon>
        <taxon>Leptospira</taxon>
    </lineage>
</organism>
<dbReference type="EMBL" id="AHMM02000025">
    <property type="protein sequence ID" value="EQA34960.1"/>
    <property type="molecule type" value="Genomic_DNA"/>
</dbReference>
<accession>V6HGV5</accession>